<evidence type="ECO:0000256" key="1">
    <source>
        <dbReference type="SAM" id="MobiDB-lite"/>
    </source>
</evidence>
<name>A0A2K3KLG1_TRIPR</name>
<evidence type="ECO:0000313" key="3">
    <source>
        <dbReference type="Proteomes" id="UP000236291"/>
    </source>
</evidence>
<protein>
    <submittedName>
        <fullName evidence="2">Uncharacterized protein</fullName>
    </submittedName>
</protein>
<evidence type="ECO:0000313" key="2">
    <source>
        <dbReference type="EMBL" id="PNX67120.1"/>
    </source>
</evidence>
<organism evidence="2 3">
    <name type="scientific">Trifolium pratense</name>
    <name type="common">Red clover</name>
    <dbReference type="NCBI Taxonomy" id="57577"/>
    <lineage>
        <taxon>Eukaryota</taxon>
        <taxon>Viridiplantae</taxon>
        <taxon>Streptophyta</taxon>
        <taxon>Embryophyta</taxon>
        <taxon>Tracheophyta</taxon>
        <taxon>Spermatophyta</taxon>
        <taxon>Magnoliopsida</taxon>
        <taxon>eudicotyledons</taxon>
        <taxon>Gunneridae</taxon>
        <taxon>Pentapetalae</taxon>
        <taxon>rosids</taxon>
        <taxon>fabids</taxon>
        <taxon>Fabales</taxon>
        <taxon>Fabaceae</taxon>
        <taxon>Papilionoideae</taxon>
        <taxon>50 kb inversion clade</taxon>
        <taxon>NPAAA clade</taxon>
        <taxon>Hologalegina</taxon>
        <taxon>IRL clade</taxon>
        <taxon>Trifolieae</taxon>
        <taxon>Trifolium</taxon>
    </lineage>
</organism>
<feature type="non-terminal residue" evidence="2">
    <location>
        <position position="26"/>
    </location>
</feature>
<feature type="compositionally biased region" description="Polar residues" evidence="1">
    <location>
        <begin position="1"/>
        <end position="10"/>
    </location>
</feature>
<comment type="caution">
    <text evidence="2">The sequence shown here is derived from an EMBL/GenBank/DDBJ whole genome shotgun (WGS) entry which is preliminary data.</text>
</comment>
<reference evidence="2 3" key="2">
    <citation type="journal article" date="2017" name="Front. Plant Sci.">
        <title>Gene Classification and Mining of Molecular Markers Useful in Red Clover (Trifolium pratense) Breeding.</title>
        <authorList>
            <person name="Istvanek J."/>
            <person name="Dluhosova J."/>
            <person name="Dluhos P."/>
            <person name="Patkova L."/>
            <person name="Nedelnik J."/>
            <person name="Repkova J."/>
        </authorList>
    </citation>
    <scope>NUCLEOTIDE SEQUENCE [LARGE SCALE GENOMIC DNA]</scope>
    <source>
        <strain evidence="3">cv. Tatra</strain>
        <tissue evidence="2">Young leaves</tissue>
    </source>
</reference>
<accession>A0A2K3KLG1</accession>
<proteinExistence type="predicted"/>
<dbReference type="EMBL" id="ASHM01204386">
    <property type="protein sequence ID" value="PNX67120.1"/>
    <property type="molecule type" value="Genomic_DNA"/>
</dbReference>
<reference evidence="2 3" key="1">
    <citation type="journal article" date="2014" name="Am. J. Bot.">
        <title>Genome assembly and annotation for red clover (Trifolium pratense; Fabaceae).</title>
        <authorList>
            <person name="Istvanek J."/>
            <person name="Jaros M."/>
            <person name="Krenek A."/>
            <person name="Repkova J."/>
        </authorList>
    </citation>
    <scope>NUCLEOTIDE SEQUENCE [LARGE SCALE GENOMIC DNA]</scope>
    <source>
        <strain evidence="3">cv. Tatra</strain>
        <tissue evidence="2">Young leaves</tissue>
    </source>
</reference>
<feature type="region of interest" description="Disordered" evidence="1">
    <location>
        <begin position="1"/>
        <end position="26"/>
    </location>
</feature>
<dbReference type="AlphaFoldDB" id="A0A2K3KLG1"/>
<sequence length="26" mass="2827">MVTSLPWQPSGQGGVEGFRHFPGNLQ</sequence>
<gene>
    <name evidence="2" type="ORF">L195_g063372</name>
</gene>
<dbReference type="Proteomes" id="UP000236291">
    <property type="component" value="Unassembled WGS sequence"/>
</dbReference>